<evidence type="ECO:0000313" key="1">
    <source>
        <dbReference type="EMBL" id="KAL2054813.1"/>
    </source>
</evidence>
<proteinExistence type="predicted"/>
<name>A0ABR4BBL2_9LECA</name>
<evidence type="ECO:0000313" key="2">
    <source>
        <dbReference type="Proteomes" id="UP001590951"/>
    </source>
</evidence>
<sequence>MTDCTPLVMVGFEGAELDDARFVSAVLEIVPFEGGTIALITPFGRTRPDSPEVESVEFDEAAFSSTKSDEADDSAARFIVKSASGALEKVELDRAVFGPWKAFIICWVPESDPYGVVELGDIVSDGTELVRFISCPPFGSSFDDMELDSDELGDIELDVVKLADTENGQPRFWLRSSISPDPPGDPFNTIELEDVEGIELDGVELDVDEFDIIKLDGVELDVDEFDIIELEKLEDVELDEVVPGMGTTCL</sequence>
<gene>
    <name evidence="1" type="ORF">ABVK25_005117</name>
</gene>
<keyword evidence="2" id="KW-1185">Reference proteome</keyword>
<dbReference type="EMBL" id="JBHFEH010000014">
    <property type="protein sequence ID" value="KAL2054813.1"/>
    <property type="molecule type" value="Genomic_DNA"/>
</dbReference>
<reference evidence="1 2" key="1">
    <citation type="submission" date="2024-09" db="EMBL/GenBank/DDBJ databases">
        <title>Rethinking Asexuality: The Enigmatic Case of Functional Sexual Genes in Lepraria (Stereocaulaceae).</title>
        <authorList>
            <person name="Doellman M."/>
            <person name="Sun Y."/>
            <person name="Barcenas-Pena A."/>
            <person name="Lumbsch H.T."/>
            <person name="Grewe F."/>
        </authorList>
    </citation>
    <scope>NUCLEOTIDE SEQUENCE [LARGE SCALE GENOMIC DNA]</scope>
    <source>
        <strain evidence="1 2">Grewe 0041</strain>
    </source>
</reference>
<protein>
    <submittedName>
        <fullName evidence="1">Uncharacterized protein</fullName>
    </submittedName>
</protein>
<dbReference type="Proteomes" id="UP001590951">
    <property type="component" value="Unassembled WGS sequence"/>
</dbReference>
<accession>A0ABR4BBL2</accession>
<organism evidence="1 2">
    <name type="scientific">Lepraria finkii</name>
    <dbReference type="NCBI Taxonomy" id="1340010"/>
    <lineage>
        <taxon>Eukaryota</taxon>
        <taxon>Fungi</taxon>
        <taxon>Dikarya</taxon>
        <taxon>Ascomycota</taxon>
        <taxon>Pezizomycotina</taxon>
        <taxon>Lecanoromycetes</taxon>
        <taxon>OSLEUM clade</taxon>
        <taxon>Lecanoromycetidae</taxon>
        <taxon>Lecanorales</taxon>
        <taxon>Lecanorineae</taxon>
        <taxon>Stereocaulaceae</taxon>
        <taxon>Lepraria</taxon>
    </lineage>
</organism>
<comment type="caution">
    <text evidence="1">The sequence shown here is derived from an EMBL/GenBank/DDBJ whole genome shotgun (WGS) entry which is preliminary data.</text>
</comment>